<comment type="caution">
    <text evidence="1">The sequence shown here is derived from an EMBL/GenBank/DDBJ whole genome shotgun (WGS) entry which is preliminary data.</text>
</comment>
<dbReference type="EMBL" id="SDWU01000018">
    <property type="protein sequence ID" value="RYB99648.1"/>
    <property type="molecule type" value="Genomic_DNA"/>
</dbReference>
<keyword evidence="2" id="KW-1185">Reference proteome</keyword>
<proteinExistence type="predicted"/>
<evidence type="ECO:0000313" key="2">
    <source>
        <dbReference type="Proteomes" id="UP000293291"/>
    </source>
</evidence>
<organism evidence="1 2">
    <name type="scientific">Nocardioides ganghwensis</name>
    <dbReference type="NCBI Taxonomy" id="252230"/>
    <lineage>
        <taxon>Bacteria</taxon>
        <taxon>Bacillati</taxon>
        <taxon>Actinomycetota</taxon>
        <taxon>Actinomycetes</taxon>
        <taxon>Propionibacteriales</taxon>
        <taxon>Nocardioidaceae</taxon>
        <taxon>Nocardioides</taxon>
    </lineage>
</organism>
<gene>
    <name evidence="1" type="ORF">EUA07_16000</name>
</gene>
<dbReference type="OrthoDB" id="3787604at2"/>
<reference evidence="1 2" key="1">
    <citation type="submission" date="2019-01" db="EMBL/GenBank/DDBJ databases">
        <title>Novel species of Nocardioides.</title>
        <authorList>
            <person name="Liu Q."/>
            <person name="Xin Y.-H."/>
        </authorList>
    </citation>
    <scope>NUCLEOTIDE SEQUENCE [LARGE SCALE GENOMIC DNA]</scope>
    <source>
        <strain evidence="1 2">CGMCC 4.6875</strain>
    </source>
</reference>
<accession>A0A4V1RM71</accession>
<dbReference type="AlphaFoldDB" id="A0A4V1RM71"/>
<name>A0A4V1RM71_9ACTN</name>
<dbReference type="Proteomes" id="UP000293291">
    <property type="component" value="Unassembled WGS sequence"/>
</dbReference>
<protein>
    <submittedName>
        <fullName evidence="1">Uncharacterized protein</fullName>
    </submittedName>
</protein>
<sequence>MYLAPGDPASMRAAAAQLRLRAETLGRVASNVDCDVAALTYVGPAADRFREAIATSSSSLHSMSARMVNVADTLTRQAAVVEEQQLLQAARLQADQGMY</sequence>
<dbReference type="Gene3D" id="1.10.287.1060">
    <property type="entry name" value="ESAT-6-like"/>
    <property type="match status" value="1"/>
</dbReference>
<evidence type="ECO:0000313" key="1">
    <source>
        <dbReference type="EMBL" id="RYB99648.1"/>
    </source>
</evidence>
<dbReference type="RefSeq" id="WP_129456179.1">
    <property type="nucleotide sequence ID" value="NZ_JACXYX010000005.1"/>
</dbReference>